<dbReference type="InterPro" id="IPR023148">
    <property type="entry name" value="tRNA_m1G_MeTrfase_C_sf"/>
</dbReference>
<comment type="subcellular location">
    <subcellularLocation>
        <location evidence="2 15 17">Cytoplasm</location>
    </subcellularLocation>
</comment>
<keyword evidence="11 15" id="KW-0819">tRNA processing</keyword>
<keyword evidence="7 15" id="KW-0963">Cytoplasm</keyword>
<sequence>MRVDVVTIFPEVFPGPLAVGVLGRARERGILDLRVWDLRDFTADRHRSVDDIPYGGGAGMVMKPEPFVLAVEAIRAADPGAPPAVLLTSPQGRLLTQAQARALAVRPHLVVLCGRYEGVDERVAELLGAEEISIGDYVLPGGEVAAMVLIEAVGRLLPGAVGDAESVARDSFSGDLLDYPQYTRPAEFRGRAVPEVLLSGHHDAIRRWRAREALRRTLLRRPEMIDEARLDDEAREILRQLRQGSA</sequence>
<dbReference type="Proteomes" id="UP000318509">
    <property type="component" value="Unassembled WGS sequence"/>
</dbReference>
<dbReference type="NCBIfam" id="TIGR00088">
    <property type="entry name" value="trmD"/>
    <property type="match status" value="1"/>
</dbReference>
<dbReference type="NCBIfam" id="NF000648">
    <property type="entry name" value="PRK00026.1"/>
    <property type="match status" value="1"/>
</dbReference>
<dbReference type="EC" id="2.1.1.228" evidence="5 15"/>
<reference evidence="19 20" key="1">
    <citation type="journal article" date="2019" name="Nat. Microbiol.">
        <title>Mediterranean grassland soil C-N compound turnover is dependent on rainfall and depth, and is mediated by genomically divergent microorganisms.</title>
        <authorList>
            <person name="Diamond S."/>
            <person name="Andeer P.F."/>
            <person name="Li Z."/>
            <person name="Crits-Christoph A."/>
            <person name="Burstein D."/>
            <person name="Anantharaman K."/>
            <person name="Lane K.R."/>
            <person name="Thomas B.C."/>
            <person name="Pan C."/>
            <person name="Northen T.R."/>
            <person name="Banfield J.F."/>
        </authorList>
    </citation>
    <scope>NUCLEOTIDE SEQUENCE [LARGE SCALE GENOMIC DNA]</scope>
    <source>
        <strain evidence="19">NP_3</strain>
    </source>
</reference>
<accession>A0A537K4G3</accession>
<dbReference type="PANTHER" id="PTHR46417">
    <property type="entry name" value="TRNA (GUANINE-N(1)-)-METHYLTRANSFERASE"/>
    <property type="match status" value="1"/>
</dbReference>
<gene>
    <name evidence="15 19" type="primary">trmD</name>
    <name evidence="19" type="ORF">E6H00_06195</name>
</gene>
<feature type="domain" description="tRNA methyltransferase TRMD/TRM10-type" evidence="18">
    <location>
        <begin position="1"/>
        <end position="226"/>
    </location>
</feature>
<dbReference type="PANTHER" id="PTHR46417:SF1">
    <property type="entry name" value="TRNA (GUANINE-N(1)-)-METHYLTRANSFERASE"/>
    <property type="match status" value="1"/>
</dbReference>
<dbReference type="SUPFAM" id="SSF75217">
    <property type="entry name" value="alpha/beta knot"/>
    <property type="match status" value="1"/>
</dbReference>
<comment type="similarity">
    <text evidence="3 15 17">Belongs to the RNA methyltransferase TrmD family.</text>
</comment>
<dbReference type="InterPro" id="IPR002649">
    <property type="entry name" value="tRNA_m1G_MeTrfase_TrmD"/>
</dbReference>
<dbReference type="GO" id="GO:0052906">
    <property type="term" value="F:tRNA (guanine(37)-N1)-methyltransferase activity"/>
    <property type="evidence" value="ECO:0007669"/>
    <property type="project" value="UniProtKB-UniRule"/>
</dbReference>
<dbReference type="InterPro" id="IPR016009">
    <property type="entry name" value="tRNA_MeTrfase_TRMD/TRM10"/>
</dbReference>
<dbReference type="PIRSF" id="PIRSF000386">
    <property type="entry name" value="tRNA_mtase"/>
    <property type="match status" value="1"/>
</dbReference>
<evidence type="ECO:0000256" key="4">
    <source>
        <dbReference type="ARBA" id="ARBA00011738"/>
    </source>
</evidence>
<evidence type="ECO:0000256" key="6">
    <source>
        <dbReference type="ARBA" id="ARBA00014679"/>
    </source>
</evidence>
<evidence type="ECO:0000256" key="13">
    <source>
        <dbReference type="ARBA" id="ARBA00033392"/>
    </source>
</evidence>
<name>A0A537K4G3_9BACT</name>
<comment type="subunit">
    <text evidence="4 15 17">Homodimer.</text>
</comment>
<evidence type="ECO:0000256" key="12">
    <source>
        <dbReference type="ARBA" id="ARBA00029736"/>
    </source>
</evidence>
<proteinExistence type="inferred from homology"/>
<evidence type="ECO:0000256" key="1">
    <source>
        <dbReference type="ARBA" id="ARBA00002634"/>
    </source>
</evidence>
<evidence type="ECO:0000256" key="8">
    <source>
        <dbReference type="ARBA" id="ARBA00022603"/>
    </source>
</evidence>
<comment type="caution">
    <text evidence="19">The sequence shown here is derived from an EMBL/GenBank/DDBJ whole genome shotgun (WGS) entry which is preliminary data.</text>
</comment>
<evidence type="ECO:0000256" key="10">
    <source>
        <dbReference type="ARBA" id="ARBA00022691"/>
    </source>
</evidence>
<evidence type="ECO:0000313" key="19">
    <source>
        <dbReference type="EMBL" id="TMI90624.1"/>
    </source>
</evidence>
<dbReference type="GO" id="GO:0005829">
    <property type="term" value="C:cytosol"/>
    <property type="evidence" value="ECO:0007669"/>
    <property type="project" value="TreeGrafter"/>
</dbReference>
<dbReference type="Gene3D" id="3.40.1280.10">
    <property type="match status" value="1"/>
</dbReference>
<keyword evidence="8 15" id="KW-0489">Methyltransferase</keyword>
<dbReference type="GO" id="GO:0002939">
    <property type="term" value="P:tRNA N1-guanine methylation"/>
    <property type="evidence" value="ECO:0007669"/>
    <property type="project" value="TreeGrafter"/>
</dbReference>
<evidence type="ECO:0000256" key="9">
    <source>
        <dbReference type="ARBA" id="ARBA00022679"/>
    </source>
</evidence>
<evidence type="ECO:0000256" key="3">
    <source>
        <dbReference type="ARBA" id="ARBA00007630"/>
    </source>
</evidence>
<dbReference type="Pfam" id="PF01746">
    <property type="entry name" value="tRNA_m1G_MT"/>
    <property type="match status" value="1"/>
</dbReference>
<evidence type="ECO:0000256" key="15">
    <source>
        <dbReference type="HAMAP-Rule" id="MF_00605"/>
    </source>
</evidence>
<evidence type="ECO:0000256" key="16">
    <source>
        <dbReference type="PIRSR" id="PIRSR000386-1"/>
    </source>
</evidence>
<dbReference type="InterPro" id="IPR029026">
    <property type="entry name" value="tRNA_m1G_MTases_N"/>
</dbReference>
<dbReference type="Gene3D" id="1.10.1270.20">
    <property type="entry name" value="tRNA(m1g37)methyltransferase, domain 2"/>
    <property type="match status" value="1"/>
</dbReference>
<comment type="catalytic activity">
    <reaction evidence="14 15 17">
        <text>guanosine(37) in tRNA + S-adenosyl-L-methionine = N(1)-methylguanosine(37) in tRNA + S-adenosyl-L-homocysteine + H(+)</text>
        <dbReference type="Rhea" id="RHEA:36899"/>
        <dbReference type="Rhea" id="RHEA-COMP:10145"/>
        <dbReference type="Rhea" id="RHEA-COMP:10147"/>
        <dbReference type="ChEBI" id="CHEBI:15378"/>
        <dbReference type="ChEBI" id="CHEBI:57856"/>
        <dbReference type="ChEBI" id="CHEBI:59789"/>
        <dbReference type="ChEBI" id="CHEBI:73542"/>
        <dbReference type="ChEBI" id="CHEBI:74269"/>
        <dbReference type="EC" id="2.1.1.228"/>
    </reaction>
</comment>
<dbReference type="FunFam" id="3.40.1280.10:FF:000001">
    <property type="entry name" value="tRNA (guanine-N(1)-)-methyltransferase"/>
    <property type="match status" value="1"/>
</dbReference>
<evidence type="ECO:0000256" key="5">
    <source>
        <dbReference type="ARBA" id="ARBA00012807"/>
    </source>
</evidence>
<evidence type="ECO:0000256" key="14">
    <source>
        <dbReference type="ARBA" id="ARBA00047783"/>
    </source>
</evidence>
<feature type="binding site" evidence="15 16">
    <location>
        <begin position="134"/>
        <end position="139"/>
    </location>
    <ligand>
        <name>S-adenosyl-L-methionine</name>
        <dbReference type="ChEBI" id="CHEBI:59789"/>
    </ligand>
</feature>
<evidence type="ECO:0000256" key="17">
    <source>
        <dbReference type="RuleBase" id="RU003464"/>
    </source>
</evidence>
<keyword evidence="10 15" id="KW-0949">S-adenosyl-L-methionine</keyword>
<dbReference type="FunFam" id="1.10.1270.20:FF:000001">
    <property type="entry name" value="tRNA (guanine-N(1)-)-methyltransferase"/>
    <property type="match status" value="1"/>
</dbReference>
<evidence type="ECO:0000256" key="2">
    <source>
        <dbReference type="ARBA" id="ARBA00004496"/>
    </source>
</evidence>
<evidence type="ECO:0000259" key="18">
    <source>
        <dbReference type="Pfam" id="PF01746"/>
    </source>
</evidence>
<feature type="binding site" evidence="15 16">
    <location>
        <position position="114"/>
    </location>
    <ligand>
        <name>S-adenosyl-L-methionine</name>
        <dbReference type="ChEBI" id="CHEBI:59789"/>
    </ligand>
</feature>
<dbReference type="HAMAP" id="MF_00605">
    <property type="entry name" value="TrmD"/>
    <property type="match status" value="1"/>
</dbReference>
<dbReference type="AlphaFoldDB" id="A0A537K4G3"/>
<keyword evidence="9 15" id="KW-0808">Transferase</keyword>
<evidence type="ECO:0000313" key="20">
    <source>
        <dbReference type="Proteomes" id="UP000318509"/>
    </source>
</evidence>
<protein>
    <recommendedName>
        <fullName evidence="6 15">tRNA (guanine-N(1)-)-methyltransferase</fullName>
        <ecNumber evidence="5 15">2.1.1.228</ecNumber>
    </recommendedName>
    <alternativeName>
        <fullName evidence="12 15">M1G-methyltransferase</fullName>
    </alternativeName>
    <alternativeName>
        <fullName evidence="13 15">tRNA [GM37] methyltransferase</fullName>
    </alternativeName>
</protein>
<evidence type="ECO:0000256" key="11">
    <source>
        <dbReference type="ARBA" id="ARBA00022694"/>
    </source>
</evidence>
<organism evidence="19 20">
    <name type="scientific">Candidatus Segetimicrobium genomatis</name>
    <dbReference type="NCBI Taxonomy" id="2569760"/>
    <lineage>
        <taxon>Bacteria</taxon>
        <taxon>Bacillati</taxon>
        <taxon>Candidatus Sysuimicrobiota</taxon>
        <taxon>Candidatus Sysuimicrobiia</taxon>
        <taxon>Candidatus Sysuimicrobiales</taxon>
        <taxon>Candidatus Segetimicrobiaceae</taxon>
        <taxon>Candidatus Segetimicrobium</taxon>
    </lineage>
</organism>
<dbReference type="EMBL" id="VBAK01000108">
    <property type="protein sequence ID" value="TMI90624.1"/>
    <property type="molecule type" value="Genomic_DNA"/>
</dbReference>
<evidence type="ECO:0000256" key="7">
    <source>
        <dbReference type="ARBA" id="ARBA00022490"/>
    </source>
</evidence>
<dbReference type="CDD" id="cd18080">
    <property type="entry name" value="TrmD-like"/>
    <property type="match status" value="1"/>
</dbReference>
<dbReference type="InterPro" id="IPR029028">
    <property type="entry name" value="Alpha/beta_knot_MTases"/>
</dbReference>
<comment type="function">
    <text evidence="1 15 17">Specifically methylates guanosine-37 in various tRNAs.</text>
</comment>